<evidence type="ECO:0000256" key="10">
    <source>
        <dbReference type="ARBA" id="ARBA00022833"/>
    </source>
</evidence>
<keyword evidence="10" id="KW-0862">Zinc</keyword>
<keyword evidence="11" id="KW-0482">Metalloprotease</keyword>
<dbReference type="NCBIfam" id="TIGR02412">
    <property type="entry name" value="pepN_strep_liv"/>
    <property type="match status" value="1"/>
</dbReference>
<sequence length="853" mass="92491">MASLTQDEAAARAHLLRVRSYHVDLDVSDAATSDTFTSTTTAHFTCAAPGQDTFIEIKPATLHEVVLNGVALDPASLDGNRFPLTELAADNTLIVRATMLYSRTGEGLHRFVDPADGEVYLAAQSGLDEAQRIFACFDQPDLKASLAVTVDAPAGWLVAANGAGRQLDGGRWEFTPTRPLPTYLACVIAGPYHVRTDKHDGIPLGLYCRRSLAEDLDKDAEELFDITRRCLDRFHELFGIRYPFGKYDQAFVPEFNWGAMENAGLVAFRDEYVFRAAVTDFERQTRAMIIAHEMAHMWFGDLVTMRWWDDLWLNESFAEYLGYRVAAEATQYTGAWVSFALGRKAWGYRADQRLSTHPIAPERVADTEHALMNFDGISYAKGASVLRQLVAWLGDDAFFAGLREHFQAHAYGNATLADLLAALSASSGRDLTGWARVWLREAQVNTLRPVVELGPDGRYASVEVEQTAPDSHPVLRPHRIGVGVYAMAVDADDPDAVHSSCAVVLRERHEIDLDPQTDGGRTPVPALTGVAPGDLLLLNDGDLTFAKVRFDAASTAALPRVLPCLVDPLARALAWGAAMDLVRDASLRPGEFVTLAAAGLRAESDVTIYRDVVAFAVGDVARRYVSPSARPAALAALAAACRGALGEAAPGSGLQLAAARGLVAAAGPGDVRLLRDWLSGAATPEGLAMDAELRWLVLGRLAALGDLSAAEIDAEYDRDRSAQGAEHAAACRAARPDPVAKAAAWEIIVADRELSQRLLLATATGFWQADQEELTAPYVARYFAEMPEVATWRTTNVMQELGLTAFPRYAVDEPTLAAARAMLARPDLDPTLRRAAADETDDLARAVAARRLT</sequence>
<dbReference type="InterPro" id="IPR042097">
    <property type="entry name" value="Aminopeptidase_N-like_N_sf"/>
</dbReference>
<dbReference type="InterPro" id="IPR001930">
    <property type="entry name" value="Peptidase_M1"/>
</dbReference>
<feature type="domain" description="Peptidase M1 membrane alanine aminopeptidase" evidence="14">
    <location>
        <begin position="224"/>
        <end position="435"/>
    </location>
</feature>
<feature type="domain" description="Aminopeptidase N-like N-terminal" evidence="16">
    <location>
        <begin position="30"/>
        <end position="184"/>
    </location>
</feature>
<dbReference type="InterPro" id="IPR045357">
    <property type="entry name" value="Aminopeptidase_N-like_N"/>
</dbReference>
<comment type="similarity">
    <text evidence="3">Belongs to the peptidase M1 family.</text>
</comment>
<comment type="caution">
    <text evidence="17">The sequence shown here is derived from an EMBL/GenBank/DDBJ whole genome shotgun (WGS) entry which is preliminary data.</text>
</comment>
<dbReference type="InterPro" id="IPR027268">
    <property type="entry name" value="Peptidase_M4/M1_CTD_sf"/>
</dbReference>
<protein>
    <recommendedName>
        <fullName evidence="5">Aminopeptidase N</fullName>
        <ecNumber evidence="4">3.4.11.2</ecNumber>
    </recommendedName>
    <alternativeName>
        <fullName evidence="12">Alanine aminopeptidase</fullName>
    </alternativeName>
    <alternativeName>
        <fullName evidence="13">Lysyl aminopeptidase</fullName>
    </alternativeName>
</protein>
<evidence type="ECO:0000256" key="6">
    <source>
        <dbReference type="ARBA" id="ARBA00022438"/>
    </source>
</evidence>
<evidence type="ECO:0000256" key="7">
    <source>
        <dbReference type="ARBA" id="ARBA00022670"/>
    </source>
</evidence>
<dbReference type="InterPro" id="IPR012778">
    <property type="entry name" value="Pept_M1_aminopeptidase"/>
</dbReference>
<evidence type="ECO:0000313" key="18">
    <source>
        <dbReference type="Proteomes" id="UP001500655"/>
    </source>
</evidence>
<evidence type="ECO:0000259" key="16">
    <source>
        <dbReference type="Pfam" id="PF17900"/>
    </source>
</evidence>
<evidence type="ECO:0000256" key="11">
    <source>
        <dbReference type="ARBA" id="ARBA00023049"/>
    </source>
</evidence>
<dbReference type="SUPFAM" id="SSF63737">
    <property type="entry name" value="Leukotriene A4 hydrolase N-terminal domain"/>
    <property type="match status" value="1"/>
</dbReference>
<dbReference type="InterPro" id="IPR050344">
    <property type="entry name" value="Peptidase_M1_aminopeptidases"/>
</dbReference>
<dbReference type="RefSeq" id="WP_344082097.1">
    <property type="nucleotide sequence ID" value="NZ_BAAALS010000014.1"/>
</dbReference>
<keyword evidence="18" id="KW-1185">Reference proteome</keyword>
<dbReference type="GO" id="GO:0004177">
    <property type="term" value="F:aminopeptidase activity"/>
    <property type="evidence" value="ECO:0007669"/>
    <property type="project" value="UniProtKB-KW"/>
</dbReference>
<keyword evidence="6 17" id="KW-0031">Aminopeptidase</keyword>
<dbReference type="Gene3D" id="2.60.40.1730">
    <property type="entry name" value="tricorn interacting facor f3 domain"/>
    <property type="match status" value="1"/>
</dbReference>
<comment type="catalytic activity">
    <reaction evidence="1">
        <text>Release of an N-terminal amino acid, Xaa-|-Yaa- from a peptide, amide or arylamide. Xaa is preferably Ala, but may be most amino acids including Pro (slow action). When a terminal hydrophobic residue is followed by a prolyl residue, the two may be released as an intact Xaa-Pro dipeptide.</text>
        <dbReference type="EC" id="3.4.11.2"/>
    </reaction>
</comment>
<dbReference type="PANTHER" id="PTHR11533:SF174">
    <property type="entry name" value="PUROMYCIN-SENSITIVE AMINOPEPTIDASE-RELATED"/>
    <property type="match status" value="1"/>
</dbReference>
<dbReference type="SUPFAM" id="SSF55486">
    <property type="entry name" value="Metalloproteases ('zincins'), catalytic domain"/>
    <property type="match status" value="1"/>
</dbReference>
<gene>
    <name evidence="17" type="primary">pepN_1</name>
    <name evidence="17" type="ORF">GCM10009681_30990</name>
</gene>
<keyword evidence="8" id="KW-0479">Metal-binding</keyword>
<reference evidence="18" key="1">
    <citation type="journal article" date="2019" name="Int. J. Syst. Evol. Microbiol.">
        <title>The Global Catalogue of Microorganisms (GCM) 10K type strain sequencing project: providing services to taxonomists for standard genome sequencing and annotation.</title>
        <authorList>
            <consortium name="The Broad Institute Genomics Platform"/>
            <consortium name="The Broad Institute Genome Sequencing Center for Infectious Disease"/>
            <person name="Wu L."/>
            <person name="Ma J."/>
        </authorList>
    </citation>
    <scope>NUCLEOTIDE SEQUENCE [LARGE SCALE GENOMIC DNA]</scope>
    <source>
        <strain evidence="18">JCM 13249</strain>
    </source>
</reference>
<dbReference type="EMBL" id="BAAALS010000014">
    <property type="protein sequence ID" value="GAA1757530.1"/>
    <property type="molecule type" value="Genomic_DNA"/>
</dbReference>
<evidence type="ECO:0000256" key="4">
    <source>
        <dbReference type="ARBA" id="ARBA00012564"/>
    </source>
</evidence>
<evidence type="ECO:0000256" key="8">
    <source>
        <dbReference type="ARBA" id="ARBA00022723"/>
    </source>
</evidence>
<evidence type="ECO:0000313" key="17">
    <source>
        <dbReference type="EMBL" id="GAA1757530.1"/>
    </source>
</evidence>
<evidence type="ECO:0000259" key="15">
    <source>
        <dbReference type="Pfam" id="PF11838"/>
    </source>
</evidence>
<dbReference type="Proteomes" id="UP001500655">
    <property type="component" value="Unassembled WGS sequence"/>
</dbReference>
<evidence type="ECO:0000256" key="5">
    <source>
        <dbReference type="ARBA" id="ARBA00015611"/>
    </source>
</evidence>
<keyword evidence="7" id="KW-0645">Protease</keyword>
<evidence type="ECO:0000256" key="2">
    <source>
        <dbReference type="ARBA" id="ARBA00001947"/>
    </source>
</evidence>
<dbReference type="PRINTS" id="PR00756">
    <property type="entry name" value="ALADIPTASE"/>
</dbReference>
<dbReference type="InterPro" id="IPR024571">
    <property type="entry name" value="ERAP1-like_C_dom"/>
</dbReference>
<evidence type="ECO:0000256" key="1">
    <source>
        <dbReference type="ARBA" id="ARBA00000098"/>
    </source>
</evidence>
<dbReference type="Pfam" id="PF01433">
    <property type="entry name" value="Peptidase_M1"/>
    <property type="match status" value="1"/>
</dbReference>
<evidence type="ECO:0000259" key="14">
    <source>
        <dbReference type="Pfam" id="PF01433"/>
    </source>
</evidence>
<keyword evidence="9" id="KW-0378">Hydrolase</keyword>
<dbReference type="CDD" id="cd09602">
    <property type="entry name" value="M1_APN"/>
    <property type="match status" value="1"/>
</dbReference>
<dbReference type="InterPro" id="IPR014782">
    <property type="entry name" value="Peptidase_M1_dom"/>
</dbReference>
<evidence type="ECO:0000256" key="9">
    <source>
        <dbReference type="ARBA" id="ARBA00022801"/>
    </source>
</evidence>
<comment type="cofactor">
    <cofactor evidence="2">
        <name>Zn(2+)</name>
        <dbReference type="ChEBI" id="CHEBI:29105"/>
    </cofactor>
</comment>
<dbReference type="PANTHER" id="PTHR11533">
    <property type="entry name" value="PROTEASE M1 ZINC METALLOPROTEASE"/>
    <property type="match status" value="1"/>
</dbReference>
<dbReference type="Gene3D" id="1.10.390.10">
    <property type="entry name" value="Neutral Protease Domain 2"/>
    <property type="match status" value="1"/>
</dbReference>
<dbReference type="EC" id="3.4.11.2" evidence="4"/>
<evidence type="ECO:0000256" key="13">
    <source>
        <dbReference type="ARBA" id="ARBA00031533"/>
    </source>
</evidence>
<feature type="domain" description="ERAP1-like C-terminal" evidence="15">
    <location>
        <begin position="536"/>
        <end position="844"/>
    </location>
</feature>
<accession>A0ABP4WLF7</accession>
<dbReference type="Pfam" id="PF17900">
    <property type="entry name" value="Peptidase_M1_N"/>
    <property type="match status" value="1"/>
</dbReference>
<organism evidence="17 18">
    <name type="scientific">Luedemannella helvata</name>
    <dbReference type="NCBI Taxonomy" id="349315"/>
    <lineage>
        <taxon>Bacteria</taxon>
        <taxon>Bacillati</taxon>
        <taxon>Actinomycetota</taxon>
        <taxon>Actinomycetes</taxon>
        <taxon>Micromonosporales</taxon>
        <taxon>Micromonosporaceae</taxon>
        <taxon>Luedemannella</taxon>
    </lineage>
</organism>
<proteinExistence type="inferred from homology"/>
<dbReference type="Pfam" id="PF11838">
    <property type="entry name" value="ERAP1_C"/>
    <property type="match status" value="1"/>
</dbReference>
<name>A0ABP4WLF7_9ACTN</name>
<evidence type="ECO:0000256" key="3">
    <source>
        <dbReference type="ARBA" id="ARBA00010136"/>
    </source>
</evidence>
<evidence type="ECO:0000256" key="12">
    <source>
        <dbReference type="ARBA" id="ARBA00029811"/>
    </source>
</evidence>